<sequence>MEYIEITMLSSAIEEQINKFPPDYKEEDAQAEVRDLLKQPSEVPESGSPEEIVAPKDFVDRLLDLYMSLPDDPEDEESERIRRTLGGLLDEVTRKTPEPPADQPHPE</sequence>
<proteinExistence type="predicted"/>
<evidence type="ECO:0000256" key="1">
    <source>
        <dbReference type="SAM" id="MobiDB-lite"/>
    </source>
</evidence>
<dbReference type="AlphaFoldDB" id="A0A1F5EBE8"/>
<gene>
    <name evidence="2" type="ORF">A3A71_01675</name>
</gene>
<reference evidence="2 3" key="1">
    <citation type="journal article" date="2016" name="Nat. Commun.">
        <title>Thousands of microbial genomes shed light on interconnected biogeochemical processes in an aquifer system.</title>
        <authorList>
            <person name="Anantharaman K."/>
            <person name="Brown C.T."/>
            <person name="Hug L.A."/>
            <person name="Sharon I."/>
            <person name="Castelle C.J."/>
            <person name="Probst A.J."/>
            <person name="Thomas B.C."/>
            <person name="Singh A."/>
            <person name="Wilkins M.J."/>
            <person name="Karaoz U."/>
            <person name="Brodie E.L."/>
            <person name="Williams K.H."/>
            <person name="Hubbard S.S."/>
            <person name="Banfield J.F."/>
        </authorList>
    </citation>
    <scope>NUCLEOTIDE SEQUENCE [LARGE SCALE GENOMIC DNA]</scope>
</reference>
<feature type="region of interest" description="Disordered" evidence="1">
    <location>
        <begin position="84"/>
        <end position="107"/>
    </location>
</feature>
<feature type="compositionally biased region" description="Pro residues" evidence="1">
    <location>
        <begin position="98"/>
        <end position="107"/>
    </location>
</feature>
<name>A0A1F5EBE8_9BACT</name>
<dbReference type="EMBL" id="MEZX01000002">
    <property type="protein sequence ID" value="OGD64742.1"/>
    <property type="molecule type" value="Genomic_DNA"/>
</dbReference>
<organism evidence="2 3">
    <name type="scientific">Candidatus Berkelbacteria bacterium RIFCSPLOWO2_01_FULL_50_28</name>
    <dbReference type="NCBI Taxonomy" id="1797471"/>
    <lineage>
        <taxon>Bacteria</taxon>
        <taxon>Candidatus Berkelbacteria</taxon>
    </lineage>
</organism>
<comment type="caution">
    <text evidence="2">The sequence shown here is derived from an EMBL/GenBank/DDBJ whole genome shotgun (WGS) entry which is preliminary data.</text>
</comment>
<evidence type="ECO:0000313" key="3">
    <source>
        <dbReference type="Proteomes" id="UP000177481"/>
    </source>
</evidence>
<protein>
    <submittedName>
        <fullName evidence="2">Uncharacterized protein</fullName>
    </submittedName>
</protein>
<evidence type="ECO:0000313" key="2">
    <source>
        <dbReference type="EMBL" id="OGD64742.1"/>
    </source>
</evidence>
<accession>A0A1F5EBE8</accession>
<dbReference type="Proteomes" id="UP000177481">
    <property type="component" value="Unassembled WGS sequence"/>
</dbReference>